<evidence type="ECO:0000259" key="2">
    <source>
        <dbReference type="Pfam" id="PF13649"/>
    </source>
</evidence>
<feature type="region of interest" description="Disordered" evidence="1">
    <location>
        <begin position="208"/>
        <end position="249"/>
    </location>
</feature>
<dbReference type="PANTHER" id="PTHR43591">
    <property type="entry name" value="METHYLTRANSFERASE"/>
    <property type="match status" value="1"/>
</dbReference>
<feature type="region of interest" description="Disordered" evidence="1">
    <location>
        <begin position="20"/>
        <end position="62"/>
    </location>
</feature>
<dbReference type="Pfam" id="PF13649">
    <property type="entry name" value="Methyltransf_25"/>
    <property type="match status" value="1"/>
</dbReference>
<feature type="compositionally biased region" description="Basic and acidic residues" evidence="1">
    <location>
        <begin position="231"/>
        <end position="249"/>
    </location>
</feature>
<dbReference type="Gene3D" id="3.40.50.150">
    <property type="entry name" value="Vaccinia Virus protein VP39"/>
    <property type="match status" value="1"/>
</dbReference>
<dbReference type="EMBL" id="LK023317">
    <property type="protein sequence ID" value="CDS05725.1"/>
    <property type="molecule type" value="Genomic_DNA"/>
</dbReference>
<evidence type="ECO:0000313" key="3">
    <source>
        <dbReference type="EMBL" id="CDS05725.1"/>
    </source>
</evidence>
<name>A0A077WE64_9FUNG</name>
<gene>
    <name evidence="3" type="ORF">LRAMOSA08253</name>
</gene>
<sequence length="555" mass="64172">MTKNRPPSRLFSWLSQWTRRYSSSDDSPSCDDTSSPSSCSQQQQQPTTTTQATTTEPINVPRPSITLSVAGTIDTCFYSTSSLHSSSNNPSCSSSPRRASATMSEIWKGNEDPLVTMSSNNAATPVAVSLGASYPEKRFSFHHHPHHHHNSMSVSPCSPPASVHRPSSVFSLPPPNTASTRTNRDDVRPRLSYDMDVVLSPTLLSYTNSHHHHHQSMTPSTTTTPTTQKQEYVEEEPKQKKNKDSSWPRADRMIIRQELVRLALDGLFCSPVNLSDTSKERKILHIGCGDGSWCMDMAKKYQHCWVLGMDERDVLNRHKAMPSNFRFIRVQHDMLTDLKRLSEDQFDFIYGRFLIFSLPPDLYRDIVQECWRLCRPSGYVEMMELDMRIYGNPHIGPMTQEMNAQVIHLMERRSLDPHFAKHLQDVFFFHELVEQMHQQHGYAYHAKHTSLPLGVWGGRIGVMFRDDLHDLIEMIHIREQQRKRQRRRQQSSSSYFTYSDVESLQEDDIDDDISDLDDYDPWTDQRLRATLERMDEELEMHWAFMNLHHAYAQKL</sequence>
<dbReference type="AlphaFoldDB" id="A0A077WE64"/>
<feature type="region of interest" description="Disordered" evidence="1">
    <location>
        <begin position="140"/>
        <end position="185"/>
    </location>
</feature>
<dbReference type="InterPro" id="IPR029063">
    <property type="entry name" value="SAM-dependent_MTases_sf"/>
</dbReference>
<feature type="domain" description="Methyltransferase" evidence="2">
    <location>
        <begin position="283"/>
        <end position="378"/>
    </location>
</feature>
<reference evidence="3" key="1">
    <citation type="journal article" date="2014" name="Genome Announc.">
        <title>De novo whole-genome sequence and genome annotation of Lichtheimia ramosa.</title>
        <authorList>
            <person name="Linde J."/>
            <person name="Schwartze V."/>
            <person name="Binder U."/>
            <person name="Lass-Florl C."/>
            <person name="Voigt K."/>
            <person name="Horn F."/>
        </authorList>
    </citation>
    <scope>NUCLEOTIDE SEQUENCE</scope>
    <source>
        <strain evidence="3">JMRC FSU:6197</strain>
    </source>
</reference>
<dbReference type="InterPro" id="IPR041698">
    <property type="entry name" value="Methyltransf_25"/>
</dbReference>
<proteinExistence type="predicted"/>
<dbReference type="SUPFAM" id="SSF53335">
    <property type="entry name" value="S-adenosyl-L-methionine-dependent methyltransferases"/>
    <property type="match status" value="1"/>
</dbReference>
<feature type="compositionally biased region" description="Low complexity" evidence="1">
    <location>
        <begin position="24"/>
        <end position="55"/>
    </location>
</feature>
<feature type="compositionally biased region" description="Low complexity" evidence="1">
    <location>
        <begin position="216"/>
        <end position="228"/>
    </location>
</feature>
<evidence type="ECO:0000256" key="1">
    <source>
        <dbReference type="SAM" id="MobiDB-lite"/>
    </source>
</evidence>
<accession>A0A077WE64</accession>
<dbReference type="CDD" id="cd02440">
    <property type="entry name" value="AdoMet_MTases"/>
    <property type="match status" value="1"/>
</dbReference>
<dbReference type="OrthoDB" id="2013972at2759"/>
<feature type="compositionally biased region" description="Basic residues" evidence="1">
    <location>
        <begin position="140"/>
        <end position="150"/>
    </location>
</feature>
<protein>
    <recommendedName>
        <fullName evidence="2">Methyltransferase domain-containing protein</fullName>
    </recommendedName>
</protein>
<organism evidence="3">
    <name type="scientific">Lichtheimia ramosa</name>
    <dbReference type="NCBI Taxonomy" id="688394"/>
    <lineage>
        <taxon>Eukaryota</taxon>
        <taxon>Fungi</taxon>
        <taxon>Fungi incertae sedis</taxon>
        <taxon>Mucoromycota</taxon>
        <taxon>Mucoromycotina</taxon>
        <taxon>Mucoromycetes</taxon>
        <taxon>Mucorales</taxon>
        <taxon>Lichtheimiaceae</taxon>
        <taxon>Lichtheimia</taxon>
    </lineage>
</organism>